<dbReference type="InterPro" id="IPR032774">
    <property type="entry name" value="WG_beta_rep"/>
</dbReference>
<dbReference type="PANTHER" id="PTHR37841:SF1">
    <property type="entry name" value="DUF3298 DOMAIN-CONTAINING PROTEIN"/>
    <property type="match status" value="1"/>
</dbReference>
<reference evidence="2 3" key="1">
    <citation type="submission" date="2018-06" db="EMBL/GenBank/DDBJ databases">
        <title>Genomic Encyclopedia of Archaeal and Bacterial Type Strains, Phase II (KMG-II): from individual species to whole genera.</title>
        <authorList>
            <person name="Goeker M."/>
        </authorList>
    </citation>
    <scope>NUCLEOTIDE SEQUENCE [LARGE SCALE GENOMIC DNA]</scope>
    <source>
        <strain evidence="2 3">DSM 23857</strain>
    </source>
</reference>
<dbReference type="AlphaFoldDB" id="A0A327Q1U4"/>
<evidence type="ECO:0000256" key="1">
    <source>
        <dbReference type="SAM" id="SignalP"/>
    </source>
</evidence>
<feature type="chain" id="PRO_5016368392" evidence="1">
    <location>
        <begin position="21"/>
        <end position="597"/>
    </location>
</feature>
<evidence type="ECO:0000313" key="2">
    <source>
        <dbReference type="EMBL" id="RAI97691.1"/>
    </source>
</evidence>
<gene>
    <name evidence="2" type="ORF">LX64_04994</name>
</gene>
<protein>
    <submittedName>
        <fullName evidence="2">WG repeat protein</fullName>
    </submittedName>
</protein>
<name>A0A327Q1U4_9BACT</name>
<keyword evidence="3" id="KW-1185">Reference proteome</keyword>
<dbReference type="OrthoDB" id="5464673at2"/>
<accession>A0A327Q1U4</accession>
<dbReference type="SUPFAM" id="SSF69360">
    <property type="entry name" value="Cell wall binding repeat"/>
    <property type="match status" value="2"/>
</dbReference>
<dbReference type="PANTHER" id="PTHR37841">
    <property type="entry name" value="GLR2918 PROTEIN"/>
    <property type="match status" value="1"/>
</dbReference>
<comment type="caution">
    <text evidence="2">The sequence shown here is derived from an EMBL/GenBank/DDBJ whole genome shotgun (WGS) entry which is preliminary data.</text>
</comment>
<keyword evidence="1" id="KW-0732">Signal</keyword>
<feature type="signal peptide" evidence="1">
    <location>
        <begin position="1"/>
        <end position="20"/>
    </location>
</feature>
<proteinExistence type="predicted"/>
<organism evidence="2 3">
    <name type="scientific">Chitinophaga skermanii</name>
    <dbReference type="NCBI Taxonomy" id="331697"/>
    <lineage>
        <taxon>Bacteria</taxon>
        <taxon>Pseudomonadati</taxon>
        <taxon>Bacteroidota</taxon>
        <taxon>Chitinophagia</taxon>
        <taxon>Chitinophagales</taxon>
        <taxon>Chitinophagaceae</taxon>
        <taxon>Chitinophaga</taxon>
    </lineage>
</organism>
<dbReference type="Proteomes" id="UP000249547">
    <property type="component" value="Unassembled WGS sequence"/>
</dbReference>
<sequence>MKPLVLFFAAFLICYSQLSAQLYQVDDSTDLQHVKELASITQSNININIKGTKKSTVTLLQTNDSTVEVVLTWPQQYELGNGKKIDVTQHFVVQQNVYKYWYAEFDANNIAAITQSEAFLSEDMRKIGSIYCSFYFEFYARFYLNDANKVVMEYRRLKVENLPPALQKEVRDTIAVENARLAAEEEAQREIARKYGVDVAKDFSGGYALIGMISDEKDFSGNYITRYAFIDTTGYIMQGEPYFTAAESYTEHYALVRNPETRRYQFLGDEYVMPMSTTFQYGFPFSEGCALIYDNNYWGFIDTTGYLVTKMQYYNARSFSDGMAAVMYEDKWGYVDKTGKEALILQFNMAHDFKEGYALVGKEGDRALKYYYITKNGEVAYTFSDNEKPIRSNMEEFKAYTLQPSDFHNGVAIIERNGRQVYIDSKGKEIVRIKSRGCALELHHFVNGFARVKACGKWGLIARNGDWVVPPIYDGIGNMYDNRVAVIRNGNGGFADSTGRVVINPQIMEPAAAIQKQPPFTYVSNFSEGLAVVQVNEKYGYIDKYGNWFIKPTFEDALPFKNGFARVIYADRSKQWKYIRRDGIQLPIFFLDPSNGN</sequence>
<dbReference type="Pfam" id="PF14903">
    <property type="entry name" value="WG_beta_rep"/>
    <property type="match status" value="3"/>
</dbReference>
<dbReference type="RefSeq" id="WP_111600373.1">
    <property type="nucleotide sequence ID" value="NZ_QLLL01000014.1"/>
</dbReference>
<evidence type="ECO:0000313" key="3">
    <source>
        <dbReference type="Proteomes" id="UP000249547"/>
    </source>
</evidence>
<dbReference type="EMBL" id="QLLL01000014">
    <property type="protein sequence ID" value="RAI97691.1"/>
    <property type="molecule type" value="Genomic_DNA"/>
</dbReference>